<evidence type="ECO:0000259" key="4">
    <source>
        <dbReference type="Pfam" id="PF21589"/>
    </source>
</evidence>
<dbReference type="RefSeq" id="XP_004359127.1">
    <property type="nucleotide sequence ID" value="XM_004359070.1"/>
</dbReference>
<evidence type="ECO:0000313" key="7">
    <source>
        <dbReference type="Proteomes" id="UP000007797"/>
    </source>
</evidence>
<dbReference type="PANTHER" id="PTHR34033:SF1">
    <property type="entry name" value="AP-5 COMPLEX SUBUNIT BETA-1"/>
    <property type="match status" value="1"/>
</dbReference>
<feature type="coiled-coil region" evidence="1">
    <location>
        <begin position="1085"/>
        <end position="1115"/>
    </location>
</feature>
<dbReference type="GO" id="GO:0030119">
    <property type="term" value="C:AP-type membrane coat adaptor complex"/>
    <property type="evidence" value="ECO:0007669"/>
    <property type="project" value="TreeGrafter"/>
</dbReference>
<feature type="compositionally biased region" description="Polar residues" evidence="2">
    <location>
        <begin position="332"/>
        <end position="345"/>
    </location>
</feature>
<dbReference type="OMA" id="SEPFNHA"/>
<dbReference type="Pfam" id="PF21588">
    <property type="entry name" value="AP5B1_middle"/>
    <property type="match status" value="1"/>
</dbReference>
<dbReference type="Pfam" id="PF21590">
    <property type="entry name" value="AP5B1_C"/>
    <property type="match status" value="1"/>
</dbReference>
<dbReference type="STRING" id="1054147.F4PR77"/>
<dbReference type="InterPro" id="IPR038741">
    <property type="entry name" value="AP5B1"/>
</dbReference>
<organism evidence="6 7">
    <name type="scientific">Cavenderia fasciculata</name>
    <name type="common">Slime mold</name>
    <name type="synonym">Dictyostelium fasciculatum</name>
    <dbReference type="NCBI Taxonomy" id="261658"/>
    <lineage>
        <taxon>Eukaryota</taxon>
        <taxon>Amoebozoa</taxon>
        <taxon>Evosea</taxon>
        <taxon>Eumycetozoa</taxon>
        <taxon>Dictyostelia</taxon>
        <taxon>Acytosteliales</taxon>
        <taxon>Cavenderiaceae</taxon>
        <taxon>Cavenderia</taxon>
    </lineage>
</organism>
<feature type="compositionally biased region" description="Low complexity" evidence="2">
    <location>
        <begin position="310"/>
        <end position="331"/>
    </location>
</feature>
<evidence type="ECO:0008006" key="8">
    <source>
        <dbReference type="Google" id="ProtNLM"/>
    </source>
</evidence>
<reference evidence="7" key="1">
    <citation type="journal article" date="2011" name="Genome Res.">
        <title>Phylogeny-wide analysis of social amoeba genomes highlights ancient origins for complex intercellular communication.</title>
        <authorList>
            <person name="Heidel A.J."/>
            <person name="Lawal H.M."/>
            <person name="Felder M."/>
            <person name="Schilde C."/>
            <person name="Helps N.R."/>
            <person name="Tunggal B."/>
            <person name="Rivero F."/>
            <person name="John U."/>
            <person name="Schleicher M."/>
            <person name="Eichinger L."/>
            <person name="Platzer M."/>
            <person name="Noegel A.A."/>
            <person name="Schaap P."/>
            <person name="Gloeckner G."/>
        </authorList>
    </citation>
    <scope>NUCLEOTIDE SEQUENCE [LARGE SCALE GENOMIC DNA]</scope>
    <source>
        <strain evidence="7">SH3</strain>
    </source>
</reference>
<accession>F4PR77</accession>
<dbReference type="EMBL" id="GL883010">
    <property type="protein sequence ID" value="EGG21277.1"/>
    <property type="molecule type" value="Genomic_DNA"/>
</dbReference>
<evidence type="ECO:0000259" key="5">
    <source>
        <dbReference type="Pfam" id="PF21590"/>
    </source>
</evidence>
<sequence>MDSNNPSWTPGEWYTIIQGWRVNKPIILSNKVMQQPSSASSLASSSASIQDQQQQQQQQQGQQQENEDQQQQQQQQQQTQQTQPQPQTPSSQDQSSQNVSPISSSSLQQSASSGASASSLPQPTTILSENNVLSITSTTIVEGLLKTLKSERDDILRINLLLFLSENCTLLLEEDIKRFEKVFSILQSLINSQVDSYPVKTQVLTTMTTILICESIIKTHPRLVETFTDLLLDIVSKTNNSSDRLLRGSACLCLLELELTYPCLLSAFIPSLLSYVQLENTHLIQQYTQLFTTVLQNAVICEHEELVQQHHQQQQQQNNNNNQNNQNNQNNTSQSFKSPTPNNLMSPPPTPSNQSSLNYRRSLSRIPSSANLQLPSIFQNDLSLQRSAVFTIPQNIKYAPIVTLLATLSQQSIRLSESVGKELLKCISVVVDQSPQLNSFGLISIILQLVPLIDIASIPHTVFRHPHLYKLFFTRNPQQFHLLLYLALKFPDVYTMDEFDMFFNRLIFMMNDVSLPLEHRILAIDWLLSIPNKLKVDIKPMSIIRFYNQFYPTSFDTITLKEVKLYAMCKCILDNNKNITNKSIPPNDLMKSLICLDEFRYHLNEHSQPTKIVFSILLLYLESFSSFSIIFKNIESFLSELLLNYPQFLNSIISLMNGIPDKKTKIHLFLSLSRVIVSLGSLKFLHYLPLVERIVLEDQINPTLVLNKICDLVRRKSICGQGNWTIGNMIISICRRTLITHNSQPLFKPLRLILCTLANYFSNVEIRDRASFYDRLLTHLPDDKIKTLLISQGNQSNHQNVIISSTTLSKVIKSHPNFVSISQITKPIIHHFNIGDVTPVIHGSGMVDDFEKASSQYQQMLAEHDRLCPRITIPYRIRYMNQLPANVPTKIYALLIRFRDTSLAWASTLSPNNQNQSPPMISMSPGSISPNTTTPLSSSMLMMGGKLASSTNVPVTMYSPINPIRIPYLCYSSKEDELEFPYSFDIDITFSPKYPIPSTFNVKMVFNDDEGRTCKSSGSQISIQFHHLFMEIPIPITSPQIDSMQFKSKLFKKFWKLFDQDSKNLNNSTSLISVKNMNIKSDIIEKSIQLNQNEMEEEIEEMEEMEEIGNNNNNNGQNSGIEKKKIINRIKLMMFLPPQFHLLLLFEISKDATIVTIKTDCWKCLTFIDQFLLSI</sequence>
<feature type="domain" description="AP5B1 middle" evidence="3">
    <location>
        <begin position="421"/>
        <end position="785"/>
    </location>
</feature>
<dbReference type="InterPro" id="IPR048980">
    <property type="entry name" value="AP5B1_barrel"/>
</dbReference>
<feature type="domain" description="AP-5 complex subunit beta-1 beta-barrel" evidence="4">
    <location>
        <begin position="956"/>
        <end position="1016"/>
    </location>
</feature>
<evidence type="ECO:0000256" key="2">
    <source>
        <dbReference type="SAM" id="MobiDB-lite"/>
    </source>
</evidence>
<dbReference type="GO" id="GO:0016197">
    <property type="term" value="P:endosomal transport"/>
    <property type="evidence" value="ECO:0007669"/>
    <property type="project" value="InterPro"/>
</dbReference>
<keyword evidence="7" id="KW-1185">Reference proteome</keyword>
<feature type="region of interest" description="Disordered" evidence="2">
    <location>
        <begin position="310"/>
        <end position="358"/>
    </location>
</feature>
<dbReference type="Proteomes" id="UP000007797">
    <property type="component" value="Unassembled WGS sequence"/>
</dbReference>
<gene>
    <name evidence="6" type="ORF">DFA_01157</name>
</gene>
<dbReference type="Pfam" id="PF21589">
    <property type="entry name" value="AP5B1_barrel"/>
    <property type="match status" value="1"/>
</dbReference>
<name>F4PR77_CACFS</name>
<dbReference type="PANTHER" id="PTHR34033">
    <property type="entry name" value="AP-5 COMPLEX SUBUNIT BETA-1"/>
    <property type="match status" value="1"/>
</dbReference>
<evidence type="ECO:0000256" key="1">
    <source>
        <dbReference type="SAM" id="Coils"/>
    </source>
</evidence>
<evidence type="ECO:0000259" key="3">
    <source>
        <dbReference type="Pfam" id="PF21588"/>
    </source>
</evidence>
<dbReference type="KEGG" id="dfa:DFA_01157"/>
<dbReference type="InterPro" id="IPR048981">
    <property type="entry name" value="AP5B1_C"/>
</dbReference>
<protein>
    <recommendedName>
        <fullName evidence="8">AP-5 complex subunit beta-1</fullName>
    </recommendedName>
</protein>
<feature type="domain" description="AP5B1 C-terminal" evidence="5">
    <location>
        <begin position="1128"/>
        <end position="1175"/>
    </location>
</feature>
<dbReference type="GeneID" id="14873496"/>
<evidence type="ECO:0000313" key="6">
    <source>
        <dbReference type="EMBL" id="EGG21277.1"/>
    </source>
</evidence>
<dbReference type="OrthoDB" id="646197at2759"/>
<keyword evidence="1" id="KW-0175">Coiled coil</keyword>
<feature type="compositionally biased region" description="Low complexity" evidence="2">
    <location>
        <begin position="34"/>
        <end position="119"/>
    </location>
</feature>
<dbReference type="AlphaFoldDB" id="F4PR77"/>
<dbReference type="InterPro" id="IPR048979">
    <property type="entry name" value="AP5B1_middle"/>
</dbReference>
<feature type="region of interest" description="Disordered" evidence="2">
    <location>
        <begin position="32"/>
        <end position="123"/>
    </location>
</feature>
<proteinExistence type="predicted"/>